<organism evidence="1 2">
    <name type="scientific">Mycobacterium phage Sparky</name>
    <dbReference type="NCBI Taxonomy" id="1527493"/>
    <lineage>
        <taxon>Viruses</taxon>
        <taxon>Duplodnaviria</taxon>
        <taxon>Heunggongvirae</taxon>
        <taxon>Uroviricota</taxon>
        <taxon>Caudoviricetes</taxon>
        <taxon>Sparkyvirus</taxon>
        <taxon>Sparkyvirus sparky</taxon>
    </lineage>
</organism>
<keyword evidence="2" id="KW-1185">Reference proteome</keyword>
<gene>
    <name evidence="1" type="primary">46</name>
    <name evidence="1" type="ORF">PBI_SPARKY_46</name>
</gene>
<sequence>MSPQTPDSAPAISATTIPGEGGTYIVGVDIQPGMYKAEPSRGSASCSWKRLSDVGDPNSIIMINNSDGPTYVRIEPTDAAFMTQFCTTWQKID</sequence>
<accession>A0A076GDT3</accession>
<dbReference type="RefSeq" id="YP_009125425.1">
    <property type="nucleotide sequence ID" value="NC_026597.1"/>
</dbReference>
<dbReference type="EMBL" id="KM083128">
    <property type="protein sequence ID" value="AII28190.1"/>
    <property type="molecule type" value="Genomic_DNA"/>
</dbReference>
<evidence type="ECO:0000313" key="1">
    <source>
        <dbReference type="EMBL" id="AII28190.1"/>
    </source>
</evidence>
<reference evidence="1 2" key="1">
    <citation type="submission" date="2014-07" db="EMBL/GenBank/DDBJ databases">
        <authorList>
            <person name="Simmons-Yager K."/>
            <person name="Taylor B.J."/>
            <person name="Thorniley A.J."/>
            <person name="Dasenko M.A."/>
            <person name="Denver D.R."/>
            <person name="Garcia-Ruiz H."/>
            <person name="Hoyer J.S."/>
            <person name="Jogdeo S."/>
            <person name="Sullivan C.M."/>
            <person name="Peterson M.R."/>
            <person name="Rowley E.R."/>
            <person name="Schnitzler C.E."/>
            <person name="Vining K.J."/>
            <person name="Almabruk K.H."/>
            <person name="Banawas S."/>
            <person name="Beatty C."/>
            <person name="Bullock C.J."/>
            <person name="Cappellazzi J.E."/>
            <person name="Chagani S.E."/>
            <person name="Chatterjee P."/>
            <person name="Cram E.D."/>
            <person name="Elorriaga M.E.S.T.E.F.A."/>
            <person name="Esser M."/>
            <person name="Fellows E.J."/>
            <person name="Garcia G.R."/>
            <person name="Gullaba J.M."/>
            <person name="Kinsley M.A."/>
            <person name="Luo F."/>
            <person name="Mcginnis M."/>
            <person name="Paquette C.E."/>
            <person name="Reddekopp R.L."/>
            <person name="Rosen K.L."/>
            <person name="Sahlfeld L.M."/>
            <person name="Vondras A.M."/>
            <person name="Wang J.X."/>
            <person name="Weiss E.S."/>
            <person name="Wernick R."/>
            <person name="Abuelizz H.A."/>
            <person name="Amaro Y."/>
            <person name="Archer C.L."/>
            <person name="Basu A."/>
            <person name="Bellinger M.R."/>
            <person name="Johnson S.F."/>
            <person name="Kitchen S.A."/>
            <person name="Li M."/>
            <person name="Morey-Castro K.E."/>
            <person name="Lavalleur H.J."/>
            <person name="Rangel L.J."/>
            <person name="Ree J.F."/>
            <person name="Shay S.D."/>
            <person name="Sheng Y."/>
            <person name="Smyth J.C."/>
            <person name="Stamm E.A."/>
            <person name="Taylor C.R."/>
            <person name="Vining O.B."/>
            <person name="Wanzeck K.M."/>
            <person name="Watson G."/>
            <person name="Bruck A.J."/>
            <person name="Anders K.R."/>
            <person name="Braun M.A."/>
            <person name="Delesalle V.A."/>
            <person name="Hughes L.E."/>
            <person name="Ware V.C."/>
            <person name="Bradley K.W."/>
            <person name="Barker L.P."/>
            <person name="Asai D.J."/>
            <person name="Bowman C.A."/>
            <person name="Russell D.A."/>
            <person name="Pope W.H."/>
            <person name="Jacobs-Sera D."/>
            <person name="Hendrix R.W."/>
            <person name="Hatfull G.F."/>
        </authorList>
    </citation>
    <scope>NUCLEOTIDE SEQUENCE [LARGE SCALE GENOMIC DNA]</scope>
</reference>
<dbReference type="Proteomes" id="UP000028659">
    <property type="component" value="Genome"/>
</dbReference>
<protein>
    <submittedName>
        <fullName evidence="1">Uncharacterized protein</fullName>
    </submittedName>
</protein>
<evidence type="ECO:0000313" key="2">
    <source>
        <dbReference type="Proteomes" id="UP000028659"/>
    </source>
</evidence>
<name>A0A076GDT3_9CAUD</name>
<dbReference type="GeneID" id="23680213"/>
<dbReference type="KEGG" id="vg:23680213"/>
<proteinExistence type="predicted"/>